<dbReference type="InterPro" id="IPR002491">
    <property type="entry name" value="ABC_transptr_periplasmic_BD"/>
</dbReference>
<organism evidence="4 5">
    <name type="scientific">Candidatus Desulfaltia bathyphila</name>
    <dbReference type="NCBI Taxonomy" id="2841697"/>
    <lineage>
        <taxon>Bacteria</taxon>
        <taxon>Pseudomonadati</taxon>
        <taxon>Thermodesulfobacteriota</taxon>
        <taxon>Desulfobacteria</taxon>
        <taxon>Desulfobacterales</taxon>
        <taxon>Desulfobacterales incertae sedis</taxon>
        <taxon>Candidatus Desulfaltia</taxon>
    </lineage>
</organism>
<protein>
    <submittedName>
        <fullName evidence="4">Cobalamin-binding protein</fullName>
    </submittedName>
</protein>
<dbReference type="EMBL" id="JACNLL010000026">
    <property type="protein sequence ID" value="MBC8198861.1"/>
    <property type="molecule type" value="Genomic_DNA"/>
</dbReference>
<proteinExistence type="predicted"/>
<name>A0A8J6N501_9BACT</name>
<dbReference type="InterPro" id="IPR054828">
    <property type="entry name" value="Vit_B12_bind_prot"/>
</dbReference>
<feature type="signal peptide" evidence="2">
    <location>
        <begin position="1"/>
        <end position="22"/>
    </location>
</feature>
<evidence type="ECO:0000256" key="1">
    <source>
        <dbReference type="ARBA" id="ARBA00022729"/>
    </source>
</evidence>
<dbReference type="PROSITE" id="PS50983">
    <property type="entry name" value="FE_B12_PBP"/>
    <property type="match status" value="1"/>
</dbReference>
<feature type="domain" description="Fe/B12 periplasmic-binding" evidence="3">
    <location>
        <begin position="45"/>
        <end position="296"/>
    </location>
</feature>
<evidence type="ECO:0000313" key="4">
    <source>
        <dbReference type="EMBL" id="MBC8198861.1"/>
    </source>
</evidence>
<dbReference type="SUPFAM" id="SSF53807">
    <property type="entry name" value="Helical backbone' metal receptor"/>
    <property type="match status" value="1"/>
</dbReference>
<keyword evidence="1 2" id="KW-0732">Signal</keyword>
<sequence length="306" mass="34504">MRYKHLVIVLPVLIFLSFSAGAQSAVKKTTDQLGRSVMLPDNPQRIISFAPSITEIIYGLGQEHRLAGVTRFSDFPPEAVKLPKVGSFVRLDLERIVALKPDLCIAIKDGNPRAVVERLGSLQVPVYVVNPRDLDSVMETVIEIGALLNAGKKAKSLVQKMRFRIQRVEFLVAKASNRPRVFYQVGIFPIVSAGSDTFIHELILLAGGKNLAEGTTRYPRFSREQVLTLSPEVFIITSMARGEVFERVKKEWSRWTTIPAVRDQRIFLVDSSLFDRPTPRLLDGLEVLVRLIHPELFEPELFEDEQ</sequence>
<evidence type="ECO:0000259" key="3">
    <source>
        <dbReference type="PROSITE" id="PS50983"/>
    </source>
</evidence>
<comment type="caution">
    <text evidence="4">The sequence shown here is derived from an EMBL/GenBank/DDBJ whole genome shotgun (WGS) entry which is preliminary data.</text>
</comment>
<accession>A0A8J6N501</accession>
<dbReference type="Pfam" id="PF01497">
    <property type="entry name" value="Peripla_BP_2"/>
    <property type="match status" value="1"/>
</dbReference>
<gene>
    <name evidence="4" type="ORF">H8E80_02265</name>
</gene>
<feature type="chain" id="PRO_5035213577" evidence="2">
    <location>
        <begin position="23"/>
        <end position="306"/>
    </location>
</feature>
<reference evidence="4 5" key="1">
    <citation type="submission" date="2020-08" db="EMBL/GenBank/DDBJ databases">
        <title>Bridging the membrane lipid divide: bacteria of the FCB group superphylum have the potential to synthesize archaeal ether lipids.</title>
        <authorList>
            <person name="Villanueva L."/>
            <person name="Von Meijenfeldt F.A.B."/>
            <person name="Westbye A.B."/>
            <person name="Yadav S."/>
            <person name="Hopmans E.C."/>
            <person name="Dutilh B.E."/>
            <person name="Sinninghe Damste J.S."/>
        </authorList>
    </citation>
    <scope>NUCLEOTIDE SEQUENCE [LARGE SCALE GENOMIC DNA]</scope>
    <source>
        <strain evidence="4">NIOZ-UU82</strain>
    </source>
</reference>
<evidence type="ECO:0000313" key="5">
    <source>
        <dbReference type="Proteomes" id="UP000603545"/>
    </source>
</evidence>
<dbReference type="Gene3D" id="3.40.50.1980">
    <property type="entry name" value="Nitrogenase molybdenum iron protein domain"/>
    <property type="match status" value="2"/>
</dbReference>
<evidence type="ECO:0000256" key="2">
    <source>
        <dbReference type="SAM" id="SignalP"/>
    </source>
</evidence>
<dbReference type="InterPro" id="IPR050902">
    <property type="entry name" value="ABC_Transporter_SBP"/>
</dbReference>
<dbReference type="PANTHER" id="PTHR30535:SF34">
    <property type="entry name" value="MOLYBDATE-BINDING PROTEIN MOLA"/>
    <property type="match status" value="1"/>
</dbReference>
<dbReference type="CDD" id="cd01144">
    <property type="entry name" value="BtuF"/>
    <property type="match status" value="1"/>
</dbReference>
<dbReference type="GO" id="GO:0071281">
    <property type="term" value="P:cellular response to iron ion"/>
    <property type="evidence" value="ECO:0007669"/>
    <property type="project" value="TreeGrafter"/>
</dbReference>
<dbReference type="Proteomes" id="UP000603545">
    <property type="component" value="Unassembled WGS sequence"/>
</dbReference>
<dbReference type="AlphaFoldDB" id="A0A8J6N501"/>
<dbReference type="NCBIfam" id="NF038402">
    <property type="entry name" value="TroA_like"/>
    <property type="match status" value="1"/>
</dbReference>
<dbReference type="PANTHER" id="PTHR30535">
    <property type="entry name" value="VITAMIN B12-BINDING PROTEIN"/>
    <property type="match status" value="1"/>
</dbReference>